<evidence type="ECO:0000313" key="3">
    <source>
        <dbReference type="Proteomes" id="UP001454036"/>
    </source>
</evidence>
<feature type="compositionally biased region" description="Polar residues" evidence="1">
    <location>
        <begin position="38"/>
        <end position="54"/>
    </location>
</feature>
<proteinExistence type="predicted"/>
<name>A0AAV3QN95_LITER</name>
<accession>A0AAV3QN95</accession>
<reference evidence="2 3" key="1">
    <citation type="submission" date="2024-01" db="EMBL/GenBank/DDBJ databases">
        <title>The complete chloroplast genome sequence of Lithospermum erythrorhizon: insights into the phylogenetic relationship among Boraginaceae species and the maternal lineages of purple gromwells.</title>
        <authorList>
            <person name="Okada T."/>
            <person name="Watanabe K."/>
        </authorList>
    </citation>
    <scope>NUCLEOTIDE SEQUENCE [LARGE SCALE GENOMIC DNA]</scope>
</reference>
<dbReference type="AlphaFoldDB" id="A0AAV3QN95"/>
<evidence type="ECO:0000256" key="1">
    <source>
        <dbReference type="SAM" id="MobiDB-lite"/>
    </source>
</evidence>
<keyword evidence="3" id="KW-1185">Reference proteome</keyword>
<gene>
    <name evidence="2" type="ORF">LIER_20902</name>
</gene>
<dbReference type="EMBL" id="BAABME010005402">
    <property type="protein sequence ID" value="GAA0165517.1"/>
    <property type="molecule type" value="Genomic_DNA"/>
</dbReference>
<protein>
    <submittedName>
        <fullName evidence="2">Uncharacterized protein</fullName>
    </submittedName>
</protein>
<evidence type="ECO:0000313" key="2">
    <source>
        <dbReference type="EMBL" id="GAA0165517.1"/>
    </source>
</evidence>
<comment type="caution">
    <text evidence="2">The sequence shown here is derived from an EMBL/GenBank/DDBJ whole genome shotgun (WGS) entry which is preliminary data.</text>
</comment>
<sequence>MVKIHGGTSGTNKRGRGDKGTQPPQLVGVKEKGEHIPLQSTPPQSKQQMETPAQNPDVCAIDEGMGMHVPPTGNNSGKNPIPNSISTTRVASTEILISPIEKNQEGRNLDSQHVVVDNIVEEVDPERVTKNVEGVQPGVKDTSIETRFKFAKTHSSIDPTDRASAATLEKKRAALSAGGDVIDSAELVEAIDLEELETLVEKKATKKCTCKAKNLVMRS</sequence>
<feature type="region of interest" description="Disordered" evidence="1">
    <location>
        <begin position="1"/>
        <end position="55"/>
    </location>
</feature>
<dbReference type="Proteomes" id="UP001454036">
    <property type="component" value="Unassembled WGS sequence"/>
</dbReference>
<organism evidence="2 3">
    <name type="scientific">Lithospermum erythrorhizon</name>
    <name type="common">Purple gromwell</name>
    <name type="synonym">Lithospermum officinale var. erythrorhizon</name>
    <dbReference type="NCBI Taxonomy" id="34254"/>
    <lineage>
        <taxon>Eukaryota</taxon>
        <taxon>Viridiplantae</taxon>
        <taxon>Streptophyta</taxon>
        <taxon>Embryophyta</taxon>
        <taxon>Tracheophyta</taxon>
        <taxon>Spermatophyta</taxon>
        <taxon>Magnoliopsida</taxon>
        <taxon>eudicotyledons</taxon>
        <taxon>Gunneridae</taxon>
        <taxon>Pentapetalae</taxon>
        <taxon>asterids</taxon>
        <taxon>lamiids</taxon>
        <taxon>Boraginales</taxon>
        <taxon>Boraginaceae</taxon>
        <taxon>Boraginoideae</taxon>
        <taxon>Lithospermeae</taxon>
        <taxon>Lithospermum</taxon>
    </lineage>
</organism>